<organism evidence="1 2">
    <name type="scientific">Hypoxylon rubiginosum</name>
    <dbReference type="NCBI Taxonomy" id="110542"/>
    <lineage>
        <taxon>Eukaryota</taxon>
        <taxon>Fungi</taxon>
        <taxon>Dikarya</taxon>
        <taxon>Ascomycota</taxon>
        <taxon>Pezizomycotina</taxon>
        <taxon>Sordariomycetes</taxon>
        <taxon>Xylariomycetidae</taxon>
        <taxon>Xylariales</taxon>
        <taxon>Hypoxylaceae</taxon>
        <taxon>Hypoxylon</taxon>
    </lineage>
</organism>
<comment type="caution">
    <text evidence="1">The sequence shown here is derived from an EMBL/GenBank/DDBJ whole genome shotgun (WGS) entry which is preliminary data.</text>
</comment>
<proteinExistence type="predicted"/>
<evidence type="ECO:0000313" key="2">
    <source>
        <dbReference type="Proteomes" id="UP001497680"/>
    </source>
</evidence>
<keyword evidence="2" id="KW-1185">Reference proteome</keyword>
<accession>A0ACC0DEK2</accession>
<gene>
    <name evidence="1" type="ORF">F4821DRAFT_212768</name>
</gene>
<evidence type="ECO:0000313" key="1">
    <source>
        <dbReference type="EMBL" id="KAI6091166.1"/>
    </source>
</evidence>
<protein>
    <submittedName>
        <fullName evidence="1">Uncharacterized protein</fullName>
    </submittedName>
</protein>
<sequence length="350" mass="36028">MTDWKGIVKNGWHPEKEGTSLRGQVKGLIGRGGDNSSSTTSSNHSATPITSLRDPSSFGPPPKRVGYDANAASPQTTGTATQQYQPHQQPHPEQTYGVQSHTEEPVAESKPYRVNTTGLDTSHLPPPPVRRDSPERRDQGPPPPLYSKKPNGPPSLPPRLPPRSGNASPVQTQSPVSTGGSQAGGYLNQGAISRLGAAGISVPGLGIGKTAPPPPARSPTTTTTTPAQGTTWAEKQAALKTASSFHKDPSSVSFADAKAAAGTAHSFHQRHGDQVASGLRTANGISQRFGSAGQNGSGQGASPSPIEHIAGIAGKKKPAPPPPAKKPQLSGAVNDGAAPPPVPMATRPNF</sequence>
<reference evidence="1 2" key="1">
    <citation type="journal article" date="2022" name="New Phytol.">
        <title>Ecological generalism drives hyperdiversity of secondary metabolite gene clusters in xylarialean endophytes.</title>
        <authorList>
            <person name="Franco M.E.E."/>
            <person name="Wisecaver J.H."/>
            <person name="Arnold A.E."/>
            <person name="Ju Y.M."/>
            <person name="Slot J.C."/>
            <person name="Ahrendt S."/>
            <person name="Moore L.P."/>
            <person name="Eastman K.E."/>
            <person name="Scott K."/>
            <person name="Konkel Z."/>
            <person name="Mondo S.J."/>
            <person name="Kuo A."/>
            <person name="Hayes R.D."/>
            <person name="Haridas S."/>
            <person name="Andreopoulos B."/>
            <person name="Riley R."/>
            <person name="LaButti K."/>
            <person name="Pangilinan J."/>
            <person name="Lipzen A."/>
            <person name="Amirebrahimi M."/>
            <person name="Yan J."/>
            <person name="Adam C."/>
            <person name="Keymanesh K."/>
            <person name="Ng V."/>
            <person name="Louie K."/>
            <person name="Northen T."/>
            <person name="Drula E."/>
            <person name="Henrissat B."/>
            <person name="Hsieh H.M."/>
            <person name="Youens-Clark K."/>
            <person name="Lutzoni F."/>
            <person name="Miadlikowska J."/>
            <person name="Eastwood D.C."/>
            <person name="Hamelin R.C."/>
            <person name="Grigoriev I.V."/>
            <person name="U'Ren J.M."/>
        </authorList>
    </citation>
    <scope>NUCLEOTIDE SEQUENCE [LARGE SCALE GENOMIC DNA]</scope>
    <source>
        <strain evidence="1 2">ER1909</strain>
    </source>
</reference>
<name>A0ACC0DEK2_9PEZI</name>
<dbReference type="EMBL" id="MU394288">
    <property type="protein sequence ID" value="KAI6091166.1"/>
    <property type="molecule type" value="Genomic_DNA"/>
</dbReference>
<dbReference type="Proteomes" id="UP001497680">
    <property type="component" value="Unassembled WGS sequence"/>
</dbReference>